<keyword evidence="2" id="KW-0732">Signal</keyword>
<evidence type="ECO:0000259" key="3">
    <source>
        <dbReference type="SMART" id="SM00460"/>
    </source>
</evidence>
<dbReference type="SUPFAM" id="SSF54001">
    <property type="entry name" value="Cysteine proteinases"/>
    <property type="match status" value="1"/>
</dbReference>
<organism evidence="4 5">
    <name type="scientific">Bacteroides pyogenes</name>
    <dbReference type="NCBI Taxonomy" id="310300"/>
    <lineage>
        <taxon>Bacteria</taxon>
        <taxon>Pseudomonadati</taxon>
        <taxon>Bacteroidota</taxon>
        <taxon>Bacteroidia</taxon>
        <taxon>Bacteroidales</taxon>
        <taxon>Bacteroidaceae</taxon>
        <taxon>Bacteroides</taxon>
    </lineage>
</organism>
<evidence type="ECO:0000313" key="4">
    <source>
        <dbReference type="EMBL" id="TYK34678.1"/>
    </source>
</evidence>
<dbReference type="PROSITE" id="PS51257">
    <property type="entry name" value="PROKAR_LIPOPROTEIN"/>
    <property type="match status" value="1"/>
</dbReference>
<sequence length="408" mass="46003">MKLHRTLLLYSLTAMLSMGACSSEDPLNENKEQKEQPKETETQPKETGGETLRLEGSGAQKVKLLLPRIAPERSRQIGRISISEAEYKEIATFTQSLVKGLKTEKEKFNSIYDWIRKNIKYGLGDNRPYAVFKNKQAVCQGYADLLKVMCHTQHISAFVTNGFLNMGRVWGGHAWNYVRVDGKWIVADPTNGPVYDIDETEKYEKDLIPQSLDGVLFSDDDFEYGLIEEMLAATNVKQTQKKRLTIPDHIDGIEITCFNPQSAIPGQVEEIVLGKRIQSLGGETSMGLLHYGTMLTDLIISKDNPHLENYKGAVYPKKGKKTNIPLYIPGKVKRVELKPIKFVDKNLITQHNGLEELIFAEGTEEINDYAIENCPNLRTIWIPASLKQRGEKAFYGCHPSLIVKTGKP</sequence>
<dbReference type="Pfam" id="PF13306">
    <property type="entry name" value="LRR_5"/>
    <property type="match status" value="1"/>
</dbReference>
<accession>A0A5D3EFM0</accession>
<keyword evidence="5" id="KW-1185">Reference proteome</keyword>
<dbReference type="PANTHER" id="PTHR46333">
    <property type="entry name" value="CYTOKINESIS PROTEIN 3"/>
    <property type="match status" value="1"/>
</dbReference>
<feature type="domain" description="Transglutaminase-like" evidence="3">
    <location>
        <begin position="131"/>
        <end position="191"/>
    </location>
</feature>
<evidence type="ECO:0000256" key="1">
    <source>
        <dbReference type="SAM" id="MobiDB-lite"/>
    </source>
</evidence>
<gene>
    <name evidence="4" type="ORF">FNJ60_04125</name>
</gene>
<protein>
    <submittedName>
        <fullName evidence="4">Leucine-rich repeat protein</fullName>
    </submittedName>
</protein>
<reference evidence="4 5" key="1">
    <citation type="submission" date="2019-07" db="EMBL/GenBank/DDBJ databases">
        <title>Draft Genome Sequences of Bacteroides pyogenes Strains Isolated from the Uterus Holstein Dairy Cows with Metritis.</title>
        <authorList>
            <person name="Cunha F."/>
            <person name="Galvao K.N."/>
            <person name="Jeon S.J."/>
            <person name="Jeong K.C."/>
        </authorList>
    </citation>
    <scope>NUCLEOTIDE SEQUENCE [LARGE SCALE GENOMIC DNA]</scope>
    <source>
        <strain evidence="4 5">KG-31</strain>
    </source>
</reference>
<comment type="caution">
    <text evidence="4">The sequence shown here is derived from an EMBL/GenBank/DDBJ whole genome shotgun (WGS) entry which is preliminary data.</text>
</comment>
<dbReference type="InterPro" id="IPR038765">
    <property type="entry name" value="Papain-like_cys_pep_sf"/>
</dbReference>
<dbReference type="InterPro" id="IPR002931">
    <property type="entry name" value="Transglutaminase-like"/>
</dbReference>
<dbReference type="RefSeq" id="WP_148726775.1">
    <property type="nucleotide sequence ID" value="NZ_CP197398.1"/>
</dbReference>
<evidence type="ECO:0000256" key="2">
    <source>
        <dbReference type="SAM" id="SignalP"/>
    </source>
</evidence>
<proteinExistence type="predicted"/>
<dbReference type="EMBL" id="VKLW01000006">
    <property type="protein sequence ID" value="TYK34678.1"/>
    <property type="molecule type" value="Genomic_DNA"/>
</dbReference>
<feature type="signal peptide" evidence="2">
    <location>
        <begin position="1"/>
        <end position="22"/>
    </location>
</feature>
<dbReference type="Gene3D" id="3.10.620.30">
    <property type="match status" value="1"/>
</dbReference>
<dbReference type="PANTHER" id="PTHR46333:SF2">
    <property type="entry name" value="CYTOKINESIS PROTEIN 3"/>
    <property type="match status" value="1"/>
</dbReference>
<name>A0A5D3EFM0_9BACE</name>
<dbReference type="InterPro" id="IPR026906">
    <property type="entry name" value="LRR_5"/>
</dbReference>
<feature type="compositionally biased region" description="Basic and acidic residues" evidence="1">
    <location>
        <begin position="28"/>
        <end position="48"/>
    </location>
</feature>
<dbReference type="InterPro" id="IPR052557">
    <property type="entry name" value="CAP/Cytokinesis_protein"/>
</dbReference>
<feature type="region of interest" description="Disordered" evidence="1">
    <location>
        <begin position="21"/>
        <end position="53"/>
    </location>
</feature>
<dbReference type="SMART" id="SM00460">
    <property type="entry name" value="TGc"/>
    <property type="match status" value="1"/>
</dbReference>
<evidence type="ECO:0000313" key="5">
    <source>
        <dbReference type="Proteomes" id="UP000324383"/>
    </source>
</evidence>
<dbReference type="InterPro" id="IPR032675">
    <property type="entry name" value="LRR_dom_sf"/>
</dbReference>
<dbReference type="Gene3D" id="3.80.10.10">
    <property type="entry name" value="Ribonuclease Inhibitor"/>
    <property type="match status" value="1"/>
</dbReference>
<dbReference type="AlphaFoldDB" id="A0A5D3EFM0"/>
<dbReference type="GO" id="GO:0005737">
    <property type="term" value="C:cytoplasm"/>
    <property type="evidence" value="ECO:0007669"/>
    <property type="project" value="TreeGrafter"/>
</dbReference>
<feature type="chain" id="PRO_5030116293" evidence="2">
    <location>
        <begin position="23"/>
        <end position="408"/>
    </location>
</feature>
<dbReference type="Pfam" id="PF01841">
    <property type="entry name" value="Transglut_core"/>
    <property type="match status" value="1"/>
</dbReference>
<dbReference type="Proteomes" id="UP000324383">
    <property type="component" value="Unassembled WGS sequence"/>
</dbReference>